<comment type="caution">
    <text evidence="4">The sequence shown here is derived from an EMBL/GenBank/DDBJ whole genome shotgun (WGS) entry which is preliminary data.</text>
</comment>
<keyword evidence="5" id="KW-1185">Reference proteome</keyword>
<dbReference type="Gene3D" id="3.40.140.10">
    <property type="entry name" value="Cytidine Deaminase, domain 2"/>
    <property type="match status" value="1"/>
</dbReference>
<dbReference type="PIRSF" id="PIRSF015626">
    <property type="entry name" value="FdhD"/>
    <property type="match status" value="1"/>
</dbReference>
<dbReference type="SUPFAM" id="SSF53927">
    <property type="entry name" value="Cytidine deaminase-like"/>
    <property type="match status" value="1"/>
</dbReference>
<dbReference type="Gene3D" id="3.10.20.10">
    <property type="match status" value="1"/>
</dbReference>
<dbReference type="GO" id="GO:0006777">
    <property type="term" value="P:Mo-molybdopterin cofactor biosynthetic process"/>
    <property type="evidence" value="ECO:0007669"/>
    <property type="project" value="UniProtKB-UniRule"/>
</dbReference>
<comment type="similarity">
    <text evidence="3">Belongs to the FdhD family.</text>
</comment>
<comment type="function">
    <text evidence="3">Required for formate dehydrogenase (FDH) activity. Acts as a sulfur carrier protein that transfers sulfur from IscS to the molybdenum cofactor prior to its insertion into FDH.</text>
</comment>
<reference evidence="4 5" key="1">
    <citation type="submission" date="2018-06" db="EMBL/GenBank/DDBJ databases">
        <title>Genomic Encyclopedia of Type Strains, Phase IV (KMG-IV): sequencing the most valuable type-strain genomes for metagenomic binning, comparative biology and taxonomic classification.</title>
        <authorList>
            <person name="Goeker M."/>
        </authorList>
    </citation>
    <scope>NUCLEOTIDE SEQUENCE [LARGE SCALE GENOMIC DNA]</scope>
    <source>
        <strain evidence="4 5">DSM 26720</strain>
    </source>
</reference>
<protein>
    <recommendedName>
        <fullName evidence="3">Sulfur carrier protein FdhD</fullName>
    </recommendedName>
</protein>
<dbReference type="GO" id="GO:0097163">
    <property type="term" value="F:sulfur carrier activity"/>
    <property type="evidence" value="ECO:0007669"/>
    <property type="project" value="UniProtKB-UniRule"/>
</dbReference>
<dbReference type="RefSeq" id="WP_111574704.1">
    <property type="nucleotide sequence ID" value="NZ_JBHEEY010000002.1"/>
</dbReference>
<gene>
    <name evidence="3" type="primary">fdhD</name>
    <name evidence="4" type="ORF">C7374_10359</name>
</gene>
<comment type="subcellular location">
    <subcellularLocation>
        <location evidence="3">Cytoplasm</location>
    </subcellularLocation>
</comment>
<evidence type="ECO:0000256" key="1">
    <source>
        <dbReference type="ARBA" id="ARBA00022490"/>
    </source>
</evidence>
<organism evidence="4 5">
    <name type="scientific">Falsochrobactrum ovis</name>
    <dbReference type="NCBI Taxonomy" id="1293442"/>
    <lineage>
        <taxon>Bacteria</taxon>
        <taxon>Pseudomonadati</taxon>
        <taxon>Pseudomonadota</taxon>
        <taxon>Alphaproteobacteria</taxon>
        <taxon>Hyphomicrobiales</taxon>
        <taxon>Brucellaceae</taxon>
        <taxon>Falsochrobactrum</taxon>
    </lineage>
</organism>
<keyword evidence="1 3" id="KW-0963">Cytoplasm</keyword>
<dbReference type="PANTHER" id="PTHR30592">
    <property type="entry name" value="FORMATE DEHYDROGENASE"/>
    <property type="match status" value="1"/>
</dbReference>
<evidence type="ECO:0000313" key="5">
    <source>
        <dbReference type="Proteomes" id="UP000249453"/>
    </source>
</evidence>
<proteinExistence type="inferred from homology"/>
<dbReference type="HAMAP" id="MF_00187">
    <property type="entry name" value="FdhD"/>
    <property type="match status" value="1"/>
</dbReference>
<dbReference type="EMBL" id="QLMK01000003">
    <property type="protein sequence ID" value="RAK30924.1"/>
    <property type="molecule type" value="Genomic_DNA"/>
</dbReference>
<dbReference type="GO" id="GO:0016783">
    <property type="term" value="F:sulfurtransferase activity"/>
    <property type="evidence" value="ECO:0007669"/>
    <property type="project" value="InterPro"/>
</dbReference>
<dbReference type="PANTHER" id="PTHR30592:SF1">
    <property type="entry name" value="SULFUR CARRIER PROTEIN FDHD"/>
    <property type="match status" value="1"/>
</dbReference>
<feature type="active site" description="Cysteine persulfide intermediate" evidence="3">
    <location>
        <position position="114"/>
    </location>
</feature>
<dbReference type="Pfam" id="PF02634">
    <property type="entry name" value="FdhD-NarQ"/>
    <property type="match status" value="1"/>
</dbReference>
<name>A0A364JWA6_9HYPH</name>
<dbReference type="GO" id="GO:0005737">
    <property type="term" value="C:cytoplasm"/>
    <property type="evidence" value="ECO:0007669"/>
    <property type="project" value="UniProtKB-SubCell"/>
</dbReference>
<keyword evidence="2 3" id="KW-0501">Molybdenum cofactor biosynthesis</keyword>
<dbReference type="AlphaFoldDB" id="A0A364JWA6"/>
<accession>A0A364JWA6</accession>
<comment type="caution">
    <text evidence="3">Lacks conserved residue(s) required for the propagation of feature annotation.</text>
</comment>
<evidence type="ECO:0000256" key="3">
    <source>
        <dbReference type="HAMAP-Rule" id="MF_00187"/>
    </source>
</evidence>
<evidence type="ECO:0000256" key="2">
    <source>
        <dbReference type="ARBA" id="ARBA00023150"/>
    </source>
</evidence>
<dbReference type="Proteomes" id="UP000249453">
    <property type="component" value="Unassembled WGS sequence"/>
</dbReference>
<dbReference type="NCBIfam" id="TIGR00129">
    <property type="entry name" value="fdhD_narQ"/>
    <property type="match status" value="1"/>
</dbReference>
<dbReference type="OrthoDB" id="3197277at2"/>
<dbReference type="InterPro" id="IPR003786">
    <property type="entry name" value="FdhD"/>
</dbReference>
<sequence length="272" mass="29097">MGEGGRTNAVQSVKHFAFRKGACENDYRDVPEETPIAISYNGSSHAVMMSTPTDLEDLGVGFSLTEGIISQLSDIHSINIETYDNGIDVQLWISDEHHKHLSDRRRFMAGPVGCGLCGIESLQQVSRALPKLSVDTGSINADTISSAMRELAKQQQINALTRAVHAAGFYVPGEGLVAAREDVGRHNALDKLIGALARANQAADSGLVAITSRVSVELVQKSAMLGIPVLAAISAPTALAIRTAEQANLTLVALVRGDEFDVYTHPHRINFG</sequence>
<evidence type="ECO:0000313" key="4">
    <source>
        <dbReference type="EMBL" id="RAK30924.1"/>
    </source>
</evidence>
<dbReference type="InterPro" id="IPR016193">
    <property type="entry name" value="Cytidine_deaminase-like"/>
</dbReference>